<proteinExistence type="predicted"/>
<name>A0ACB9Z7G8_9PEZI</name>
<dbReference type="Proteomes" id="UP001497700">
    <property type="component" value="Unassembled WGS sequence"/>
</dbReference>
<keyword evidence="2" id="KW-1185">Reference proteome</keyword>
<sequence>MTTIQHDTTPASTGVPQAHPGDQHEIPSFEAHDSSDSLKERIKKHYEIASDYYYSLWGQHIHHGLFRAAGETKEQAQVNLIRLLLDVSALAPRARVLDVGCGVGGTSRFLARERACRVTGVTISGRQVAIARQATAAEIGGGGGSSTTTTTTTNSSQPDSLAMEYPGKDGKPGGAVRFLELDAEKMAEHFGGERETFDCVWISEALSHLPNKELFFASSFALLDSSSNGGDGSSSKGGLLVIADWFKAPGLTAAQEEADIKPIEDGMLLPRLYTADEYVALAEGAGFRVRRAPLDISKDVAKTWDISWSLVSSPSLWAFAISQGRDGLAFLQAFRAMRRGYANGTFRYAVMCFEKP</sequence>
<keyword evidence="1" id="KW-0489">Methyltransferase</keyword>
<protein>
    <submittedName>
        <fullName evidence="1">Methyltransferase domain-containing protein</fullName>
    </submittedName>
</protein>
<reference evidence="1 2" key="1">
    <citation type="journal article" date="2022" name="New Phytol.">
        <title>Ecological generalism drives hyperdiversity of secondary metabolite gene clusters in xylarialean endophytes.</title>
        <authorList>
            <person name="Franco M.E.E."/>
            <person name="Wisecaver J.H."/>
            <person name="Arnold A.E."/>
            <person name="Ju Y.M."/>
            <person name="Slot J.C."/>
            <person name="Ahrendt S."/>
            <person name="Moore L.P."/>
            <person name="Eastman K.E."/>
            <person name="Scott K."/>
            <person name="Konkel Z."/>
            <person name="Mondo S.J."/>
            <person name="Kuo A."/>
            <person name="Hayes R.D."/>
            <person name="Haridas S."/>
            <person name="Andreopoulos B."/>
            <person name="Riley R."/>
            <person name="LaButti K."/>
            <person name="Pangilinan J."/>
            <person name="Lipzen A."/>
            <person name="Amirebrahimi M."/>
            <person name="Yan J."/>
            <person name="Adam C."/>
            <person name="Keymanesh K."/>
            <person name="Ng V."/>
            <person name="Louie K."/>
            <person name="Northen T."/>
            <person name="Drula E."/>
            <person name="Henrissat B."/>
            <person name="Hsieh H.M."/>
            <person name="Youens-Clark K."/>
            <person name="Lutzoni F."/>
            <person name="Miadlikowska J."/>
            <person name="Eastwood D.C."/>
            <person name="Hamelin R.C."/>
            <person name="Grigoriev I.V."/>
            <person name="U'Ren J.M."/>
        </authorList>
    </citation>
    <scope>NUCLEOTIDE SEQUENCE [LARGE SCALE GENOMIC DNA]</scope>
    <source>
        <strain evidence="1 2">CBS 119005</strain>
    </source>
</reference>
<keyword evidence="1" id="KW-0808">Transferase</keyword>
<accession>A0ACB9Z7G8</accession>
<evidence type="ECO:0000313" key="1">
    <source>
        <dbReference type="EMBL" id="KAI4867296.1"/>
    </source>
</evidence>
<dbReference type="EMBL" id="MU393449">
    <property type="protein sequence ID" value="KAI4867296.1"/>
    <property type="molecule type" value="Genomic_DNA"/>
</dbReference>
<comment type="caution">
    <text evidence="1">The sequence shown here is derived from an EMBL/GenBank/DDBJ whole genome shotgun (WGS) entry which is preliminary data.</text>
</comment>
<evidence type="ECO:0000313" key="2">
    <source>
        <dbReference type="Proteomes" id="UP001497700"/>
    </source>
</evidence>
<organism evidence="1 2">
    <name type="scientific">Hypoxylon rubiginosum</name>
    <dbReference type="NCBI Taxonomy" id="110542"/>
    <lineage>
        <taxon>Eukaryota</taxon>
        <taxon>Fungi</taxon>
        <taxon>Dikarya</taxon>
        <taxon>Ascomycota</taxon>
        <taxon>Pezizomycotina</taxon>
        <taxon>Sordariomycetes</taxon>
        <taxon>Xylariomycetidae</taxon>
        <taxon>Xylariales</taxon>
        <taxon>Hypoxylaceae</taxon>
        <taxon>Hypoxylon</taxon>
    </lineage>
</organism>
<gene>
    <name evidence="1" type="ORF">F4820DRAFT_215350</name>
</gene>